<evidence type="ECO:0000313" key="2">
    <source>
        <dbReference type="EMBL" id="MDN0023311.1"/>
    </source>
</evidence>
<evidence type="ECO:0000313" key="4">
    <source>
        <dbReference type="Proteomes" id="UP001167831"/>
    </source>
</evidence>
<dbReference type="Proteomes" id="UP001167831">
    <property type="component" value="Unassembled WGS sequence"/>
</dbReference>
<keyword evidence="3" id="KW-0808">Transferase</keyword>
<reference evidence="3" key="2">
    <citation type="submission" date="2023-08" db="EMBL/GenBank/DDBJ databases">
        <title>Identification and characterization of horizontal gene transfer across gut microbiota members of farm animals based on homology search.</title>
        <authorList>
            <person name="Schwarzerova J."/>
            <person name="Nykrynova M."/>
            <person name="Jureckova K."/>
            <person name="Cejkova D."/>
            <person name="Rychlik I."/>
        </authorList>
    </citation>
    <scope>NUCLEOTIDE SEQUENCE</scope>
    <source>
        <strain evidence="3">ET15</strain>
        <strain evidence="2">ET37</strain>
    </source>
</reference>
<name>A0AAW7JKJ0_9BACT</name>
<dbReference type="InterPro" id="IPR029044">
    <property type="entry name" value="Nucleotide-diphossugar_trans"/>
</dbReference>
<dbReference type="EMBL" id="JAUEIE010000010">
    <property type="protein sequence ID" value="MDN0023311.1"/>
    <property type="molecule type" value="Genomic_DNA"/>
</dbReference>
<keyword evidence="4" id="KW-1185">Reference proteome</keyword>
<dbReference type="RefSeq" id="WP_289825720.1">
    <property type="nucleotide sequence ID" value="NZ_JAUEIE010000010.1"/>
</dbReference>
<feature type="domain" description="Glycosyltransferase 2-like" evidence="1">
    <location>
        <begin position="4"/>
        <end position="129"/>
    </location>
</feature>
<evidence type="ECO:0000259" key="1">
    <source>
        <dbReference type="Pfam" id="PF00535"/>
    </source>
</evidence>
<accession>A0AAW7JKJ0</accession>
<dbReference type="GO" id="GO:0016758">
    <property type="term" value="F:hexosyltransferase activity"/>
    <property type="evidence" value="ECO:0007669"/>
    <property type="project" value="UniProtKB-ARBA"/>
</dbReference>
<dbReference type="PANTHER" id="PTHR22916">
    <property type="entry name" value="GLYCOSYLTRANSFERASE"/>
    <property type="match status" value="1"/>
</dbReference>
<dbReference type="Pfam" id="PF00535">
    <property type="entry name" value="Glycos_transf_2"/>
    <property type="match status" value="1"/>
</dbReference>
<dbReference type="EMBL" id="JAUEIF010000010">
    <property type="protein sequence ID" value="MDN0025952.1"/>
    <property type="molecule type" value="Genomic_DNA"/>
</dbReference>
<proteinExistence type="predicted"/>
<dbReference type="Gene3D" id="3.90.550.10">
    <property type="entry name" value="Spore Coat Polysaccharide Biosynthesis Protein SpsA, Chain A"/>
    <property type="match status" value="1"/>
</dbReference>
<sequence length="262" mass="30311">MKLSIITVCYNNKAGLERTLRSVGGQTCKDFEYIIIDGASTDGSVDLLKQYSDIIDYKISEKDNGIYNAMNKGIKYAQGEYCLFLNSGDMLYDNKTIENVIPLLGASDFMTGDTVCASDDGRKSMWNAPSHITTYLMAIYSLSHQATFIRTSLLKNRPYREDLRIVADWEQMFYEIVIKDRSYQRLNMKICEFEYGGVSSSKPELRELERKKILDEHFSERMQNDIVHPCLLVRIAVLADYGSRYYKVLEFFARVIRKIYMK</sequence>
<dbReference type="CDD" id="cd06433">
    <property type="entry name" value="GT_2_WfgS_like"/>
    <property type="match status" value="1"/>
</dbReference>
<dbReference type="EC" id="2.4.-.-" evidence="3"/>
<protein>
    <submittedName>
        <fullName evidence="3">Glycosyltransferase family 2 protein</fullName>
        <ecNumber evidence="3">2.4.-.-</ecNumber>
    </submittedName>
</protein>
<dbReference type="SUPFAM" id="SSF53448">
    <property type="entry name" value="Nucleotide-diphospho-sugar transferases"/>
    <property type="match status" value="1"/>
</dbReference>
<dbReference type="AlphaFoldDB" id="A0AAW7JKJ0"/>
<dbReference type="InterPro" id="IPR001173">
    <property type="entry name" value="Glyco_trans_2-like"/>
</dbReference>
<comment type="caution">
    <text evidence="3">The sequence shown here is derived from an EMBL/GenBank/DDBJ whole genome shotgun (WGS) entry which is preliminary data.</text>
</comment>
<organism evidence="3 5">
    <name type="scientific">Leyella lascolaii</name>
    <dbReference type="NCBI Taxonomy" id="1776379"/>
    <lineage>
        <taxon>Bacteria</taxon>
        <taxon>Pseudomonadati</taxon>
        <taxon>Bacteroidota</taxon>
        <taxon>Bacteroidia</taxon>
        <taxon>Bacteroidales</taxon>
        <taxon>Prevotellaceae</taxon>
        <taxon>Leyella</taxon>
    </lineage>
</organism>
<reference evidence="3" key="1">
    <citation type="submission" date="2023-06" db="EMBL/GenBank/DDBJ databases">
        <authorList>
            <person name="Zeman M."/>
            <person name="Kubasova T."/>
            <person name="Jahodarova E."/>
            <person name="Nykrynova M."/>
            <person name="Rychlik I."/>
        </authorList>
    </citation>
    <scope>NUCLEOTIDE SEQUENCE</scope>
    <source>
        <strain evidence="3">ET15</strain>
        <strain evidence="2">ET37</strain>
    </source>
</reference>
<keyword evidence="3" id="KW-0328">Glycosyltransferase</keyword>
<gene>
    <name evidence="2" type="ORF">QVN81_09800</name>
    <name evidence="3" type="ORF">QVN84_10545</name>
</gene>
<dbReference type="Proteomes" id="UP001168478">
    <property type="component" value="Unassembled WGS sequence"/>
</dbReference>
<dbReference type="PANTHER" id="PTHR22916:SF67">
    <property type="entry name" value="COLANIC ACID BIOSYNTHESIS GLYCOSYL TRANSFERASE WCAE-RELATED"/>
    <property type="match status" value="1"/>
</dbReference>
<evidence type="ECO:0000313" key="5">
    <source>
        <dbReference type="Proteomes" id="UP001168478"/>
    </source>
</evidence>
<evidence type="ECO:0000313" key="3">
    <source>
        <dbReference type="EMBL" id="MDN0025952.1"/>
    </source>
</evidence>